<evidence type="ECO:0000256" key="1">
    <source>
        <dbReference type="SAM" id="SignalP"/>
    </source>
</evidence>
<organism evidence="2 3">
    <name type="scientific">Bifidobacterium cuniculi</name>
    <dbReference type="NCBI Taxonomy" id="1688"/>
    <lineage>
        <taxon>Bacteria</taxon>
        <taxon>Bacillati</taxon>
        <taxon>Actinomycetota</taxon>
        <taxon>Actinomycetes</taxon>
        <taxon>Bifidobacteriales</taxon>
        <taxon>Bifidobacteriaceae</taxon>
        <taxon>Bifidobacterium</taxon>
    </lineage>
</organism>
<dbReference type="RefSeq" id="WP_152598207.1">
    <property type="nucleotide sequence ID" value="NZ_JGYV01000007.1"/>
</dbReference>
<name>A0A087AYD5_9BIFI</name>
<dbReference type="EMBL" id="JGYV01000007">
    <property type="protein sequence ID" value="KFI63785.1"/>
    <property type="molecule type" value="Genomic_DNA"/>
</dbReference>
<accession>A0A087AYD5</accession>
<feature type="signal peptide" evidence="1">
    <location>
        <begin position="1"/>
        <end position="32"/>
    </location>
</feature>
<gene>
    <name evidence="2" type="ORF">BCUN_1267</name>
</gene>
<proteinExistence type="predicted"/>
<keyword evidence="1" id="KW-0732">Signal</keyword>
<dbReference type="Proteomes" id="UP000029067">
    <property type="component" value="Unassembled WGS sequence"/>
</dbReference>
<evidence type="ECO:0008006" key="4">
    <source>
        <dbReference type="Google" id="ProtNLM"/>
    </source>
</evidence>
<dbReference type="AlphaFoldDB" id="A0A087AYD5"/>
<keyword evidence="3" id="KW-1185">Reference proteome</keyword>
<reference evidence="2 3" key="1">
    <citation type="submission" date="2014-03" db="EMBL/GenBank/DDBJ databases">
        <title>Genomics of Bifidobacteria.</title>
        <authorList>
            <person name="Ventura M."/>
            <person name="Milani C."/>
            <person name="Lugli G.A."/>
        </authorList>
    </citation>
    <scope>NUCLEOTIDE SEQUENCE [LARGE SCALE GENOMIC DNA]</scope>
    <source>
        <strain evidence="2 3">LMG 10738</strain>
    </source>
</reference>
<feature type="chain" id="PRO_5001818730" description="Bacteriocin, lactococcin 972 family" evidence="1">
    <location>
        <begin position="33"/>
        <end position="115"/>
    </location>
</feature>
<evidence type="ECO:0000313" key="3">
    <source>
        <dbReference type="Proteomes" id="UP000029067"/>
    </source>
</evidence>
<sequence length="115" mass="11971">MARLTRSKPVRAWLAALLAAGLAFSVADVAQAASATYYPVSSGQIQNGYFYGNYAVTANRSYIKLYSGSNGTHCYAHQDGNANAAHSYGSPGVGCEAVQNGSSSTVGDYASYTVI</sequence>
<comment type="caution">
    <text evidence="2">The sequence shown here is derived from an EMBL/GenBank/DDBJ whole genome shotgun (WGS) entry which is preliminary data.</text>
</comment>
<protein>
    <recommendedName>
        <fullName evidence="4">Bacteriocin, lactococcin 972 family</fullName>
    </recommendedName>
</protein>
<evidence type="ECO:0000313" key="2">
    <source>
        <dbReference type="EMBL" id="KFI63785.1"/>
    </source>
</evidence>